<evidence type="ECO:0000313" key="2">
    <source>
        <dbReference type="Proteomes" id="UP001152531"/>
    </source>
</evidence>
<sequence length="385" mass="43890">MDDTTDVDESIGQIGSSTPTNSSFLSPIKKFDNLNLNNLSDIYEDDKNDTNEIDNSDFLKGLNAEVDEGEDENDYSSDWAGDQTIEHSTDEEDLVEIKPVFLNKRKRDTSDVEMITPTSNNQSASSNYDDSKMSICSNITSTSLSNFKLSFSNSDSTPCPPMKKRFKYETPNKKKLLNLSNSIKTNVKELPNFKQSEIEEDYHSGSSSPIEAIKNQQSTPISQSTPSNSRAPSPIESKGTINGYTMINREIPNGVDVEYDNENINQPEEESFDIGNERINDPYLNEPEILHDNLEIRNNYMTNKYKLPLLIDLPSTKKEILEVLNSENIYNFFKFIKLPKESLKDLLKRERIRWHPDKWVNESLDIQFISNISSSINVIIESYDL</sequence>
<comment type="caution">
    <text evidence="1">The sequence shown here is derived from an EMBL/GenBank/DDBJ whole genome shotgun (WGS) entry which is preliminary data.</text>
</comment>
<reference evidence="1" key="1">
    <citation type="submission" date="2022-06" db="EMBL/GenBank/DDBJ databases">
        <authorList>
            <person name="Legras J.-L."/>
            <person name="Devillers H."/>
            <person name="Grondin C."/>
        </authorList>
    </citation>
    <scope>NUCLEOTIDE SEQUENCE</scope>
    <source>
        <strain evidence="1">CLIB 1444</strain>
    </source>
</reference>
<accession>A0ACA9YAN6</accession>
<evidence type="ECO:0000313" key="1">
    <source>
        <dbReference type="EMBL" id="CAH6721816.1"/>
    </source>
</evidence>
<dbReference type="Proteomes" id="UP001152531">
    <property type="component" value="Unassembled WGS sequence"/>
</dbReference>
<dbReference type="EMBL" id="CALSDN010000007">
    <property type="protein sequence ID" value="CAH6721816.1"/>
    <property type="molecule type" value="Genomic_DNA"/>
</dbReference>
<organism evidence="1 2">
    <name type="scientific">[Candida] jaroonii</name>
    <dbReference type="NCBI Taxonomy" id="467808"/>
    <lineage>
        <taxon>Eukaryota</taxon>
        <taxon>Fungi</taxon>
        <taxon>Dikarya</taxon>
        <taxon>Ascomycota</taxon>
        <taxon>Saccharomycotina</taxon>
        <taxon>Pichiomycetes</taxon>
        <taxon>Debaryomycetaceae</taxon>
        <taxon>Yamadazyma</taxon>
    </lineage>
</organism>
<proteinExistence type="predicted"/>
<keyword evidence="2" id="KW-1185">Reference proteome</keyword>
<name>A0ACA9YAN6_9ASCO</name>
<gene>
    <name evidence="1" type="ORF">CLIB1444_07S03070</name>
</gene>
<protein>
    <submittedName>
        <fullName evidence="1">Uncharacterized protein</fullName>
    </submittedName>
</protein>